<reference evidence="3" key="1">
    <citation type="submission" date="2018-07" db="EMBL/GenBank/DDBJ databases">
        <title>Comparative genomics of catfishes provides insights into carnivory and benthic adaptation.</title>
        <authorList>
            <person name="Zhang Y."/>
            <person name="Wang D."/>
            <person name="Peng Z."/>
            <person name="Zheng S."/>
            <person name="Shao F."/>
            <person name="Tao W."/>
        </authorList>
    </citation>
    <scope>NUCLEOTIDE SEQUENCE</scope>
    <source>
        <strain evidence="3">Chongqing</strain>
    </source>
</reference>
<evidence type="ECO:0000313" key="3">
    <source>
        <dbReference type="EMBL" id="KAI5624043.1"/>
    </source>
</evidence>
<dbReference type="SUPFAM" id="SSF54928">
    <property type="entry name" value="RNA-binding domain, RBD"/>
    <property type="match status" value="1"/>
</dbReference>
<dbReference type="InterPro" id="IPR035979">
    <property type="entry name" value="RBD_domain_sf"/>
</dbReference>
<comment type="caution">
    <text evidence="3">The sequence shown here is derived from an EMBL/GenBank/DDBJ whole genome shotgun (WGS) entry which is preliminary data.</text>
</comment>
<accession>A0AAD5FQ24</accession>
<feature type="domain" description="RRM" evidence="2">
    <location>
        <begin position="19"/>
        <end position="68"/>
    </location>
</feature>
<dbReference type="InterPro" id="IPR012677">
    <property type="entry name" value="Nucleotide-bd_a/b_plait_sf"/>
</dbReference>
<dbReference type="Pfam" id="PF00076">
    <property type="entry name" value="RRM_1"/>
    <property type="match status" value="1"/>
</dbReference>
<dbReference type="AlphaFoldDB" id="A0AAD5FQ24"/>
<protein>
    <submittedName>
        <fullName evidence="3">CUGBP Elav-like family member 4 isoform X2</fullName>
    </submittedName>
</protein>
<organism evidence="3 4">
    <name type="scientific">Silurus asotus</name>
    <name type="common">Amur catfish</name>
    <name type="synonym">Parasilurus asotus</name>
    <dbReference type="NCBI Taxonomy" id="30991"/>
    <lineage>
        <taxon>Eukaryota</taxon>
        <taxon>Metazoa</taxon>
        <taxon>Chordata</taxon>
        <taxon>Craniata</taxon>
        <taxon>Vertebrata</taxon>
        <taxon>Euteleostomi</taxon>
        <taxon>Actinopterygii</taxon>
        <taxon>Neopterygii</taxon>
        <taxon>Teleostei</taxon>
        <taxon>Ostariophysi</taxon>
        <taxon>Siluriformes</taxon>
        <taxon>Siluridae</taxon>
        <taxon>Silurus</taxon>
    </lineage>
</organism>
<dbReference type="GO" id="GO:0003723">
    <property type="term" value="F:RNA binding"/>
    <property type="evidence" value="ECO:0007669"/>
    <property type="project" value="UniProtKB-UniRule"/>
</dbReference>
<gene>
    <name evidence="3" type="ORF">C0J50_16421</name>
</gene>
<dbReference type="Gene3D" id="3.30.70.330">
    <property type="match status" value="1"/>
</dbReference>
<dbReference type="EMBL" id="MU551594">
    <property type="protein sequence ID" value="KAI5624043.1"/>
    <property type="molecule type" value="Genomic_DNA"/>
</dbReference>
<keyword evidence="4" id="KW-1185">Reference proteome</keyword>
<evidence type="ECO:0000313" key="4">
    <source>
        <dbReference type="Proteomes" id="UP001205998"/>
    </source>
</evidence>
<dbReference type="Proteomes" id="UP001205998">
    <property type="component" value="Unassembled WGS sequence"/>
</dbReference>
<evidence type="ECO:0000259" key="2">
    <source>
        <dbReference type="PROSITE" id="PS50102"/>
    </source>
</evidence>
<evidence type="ECO:0000256" key="1">
    <source>
        <dbReference type="PROSITE-ProRule" id="PRU00176"/>
    </source>
</evidence>
<dbReference type="InterPro" id="IPR000504">
    <property type="entry name" value="RRM_dom"/>
</dbReference>
<keyword evidence="1" id="KW-0694">RNA-binding</keyword>
<dbReference type="PROSITE" id="PS50102">
    <property type="entry name" value="RRM"/>
    <property type="match status" value="1"/>
</dbReference>
<proteinExistence type="predicted"/>
<name>A0AAD5FQ24_SILAS</name>
<sequence>MNGIALGQSPIPMKDHDAIKLFVGQIPRNLEEKDLKPLFEEFGKIYELTVLKDRFTGMHKGRSRSVPFPPLSDFCLFARVETQERRRDCMQYPSGKLHACVHACVRVPPCACFCVV</sequence>